<dbReference type="GeneID" id="54470158"/>
<evidence type="ECO:0000256" key="1">
    <source>
        <dbReference type="SAM" id="MobiDB-lite"/>
    </source>
</evidence>
<keyword evidence="3" id="KW-1185">Reference proteome</keyword>
<dbReference type="Proteomes" id="UP000799767">
    <property type="component" value="Unassembled WGS sequence"/>
</dbReference>
<dbReference type="EMBL" id="MU001633">
    <property type="protein sequence ID" value="KAF2485522.1"/>
    <property type="molecule type" value="Genomic_DNA"/>
</dbReference>
<accession>A0A6A6PZS6</accession>
<evidence type="ECO:0000313" key="2">
    <source>
        <dbReference type="EMBL" id="KAF2485522.1"/>
    </source>
</evidence>
<evidence type="ECO:0000313" key="3">
    <source>
        <dbReference type="Proteomes" id="UP000799767"/>
    </source>
</evidence>
<dbReference type="AlphaFoldDB" id="A0A6A6PZS6"/>
<sequence>MRTPLKCSYPKRKDVHRGLHSRRACLEIRVGEGREGVARTAPQARRSSARSHSRSSFRDMQGRRRRSCLLLSACLRYGRREALCRPPIARHRADARFSQPSIGPPDSRLSSCRAAVRCLRGSNIIRATDRGGLIIEKVVLTPSFLSTPHHFPLSFPCSSSLLSLGPHRFRCARI</sequence>
<reference evidence="2" key="1">
    <citation type="journal article" date="2020" name="Stud. Mycol.">
        <title>101 Dothideomycetes genomes: a test case for predicting lifestyles and emergence of pathogens.</title>
        <authorList>
            <person name="Haridas S."/>
            <person name="Albert R."/>
            <person name="Binder M."/>
            <person name="Bloem J."/>
            <person name="Labutti K."/>
            <person name="Salamov A."/>
            <person name="Andreopoulos B."/>
            <person name="Baker S."/>
            <person name="Barry K."/>
            <person name="Bills G."/>
            <person name="Bluhm B."/>
            <person name="Cannon C."/>
            <person name="Castanera R."/>
            <person name="Culley D."/>
            <person name="Daum C."/>
            <person name="Ezra D."/>
            <person name="Gonzalez J."/>
            <person name="Henrissat B."/>
            <person name="Kuo A."/>
            <person name="Liang C."/>
            <person name="Lipzen A."/>
            <person name="Lutzoni F."/>
            <person name="Magnuson J."/>
            <person name="Mondo S."/>
            <person name="Nolan M."/>
            <person name="Ohm R."/>
            <person name="Pangilinan J."/>
            <person name="Park H.-J."/>
            <person name="Ramirez L."/>
            <person name="Alfaro M."/>
            <person name="Sun H."/>
            <person name="Tritt A."/>
            <person name="Yoshinaga Y."/>
            <person name="Zwiers L.-H."/>
            <person name="Turgeon B."/>
            <person name="Goodwin S."/>
            <person name="Spatafora J."/>
            <person name="Crous P."/>
            <person name="Grigoriev I."/>
        </authorList>
    </citation>
    <scope>NUCLEOTIDE SEQUENCE</scope>
    <source>
        <strain evidence="2">CBS 113389</strain>
    </source>
</reference>
<protein>
    <submittedName>
        <fullName evidence="2">Uncharacterized protein</fullName>
    </submittedName>
</protein>
<organism evidence="2 3">
    <name type="scientific">Neohortaea acidophila</name>
    <dbReference type="NCBI Taxonomy" id="245834"/>
    <lineage>
        <taxon>Eukaryota</taxon>
        <taxon>Fungi</taxon>
        <taxon>Dikarya</taxon>
        <taxon>Ascomycota</taxon>
        <taxon>Pezizomycotina</taxon>
        <taxon>Dothideomycetes</taxon>
        <taxon>Dothideomycetidae</taxon>
        <taxon>Mycosphaerellales</taxon>
        <taxon>Teratosphaeriaceae</taxon>
        <taxon>Neohortaea</taxon>
    </lineage>
</organism>
<dbReference type="RefSeq" id="XP_033592091.1">
    <property type="nucleotide sequence ID" value="XM_033729156.1"/>
</dbReference>
<name>A0A6A6PZS6_9PEZI</name>
<proteinExistence type="predicted"/>
<gene>
    <name evidence="2" type="ORF">BDY17DRAFT_105576</name>
</gene>
<feature type="region of interest" description="Disordered" evidence="1">
    <location>
        <begin position="36"/>
        <end position="60"/>
    </location>
</feature>